<dbReference type="PANTHER" id="PTHR39200:SF1">
    <property type="entry name" value="AUTO-TRANSPORTER ADHESIN HEAD GIN DOMAIN-CONTAINING PROTEIN-RELATED"/>
    <property type="match status" value="1"/>
</dbReference>
<reference evidence="2 3" key="1">
    <citation type="submission" date="2020-09" db="EMBL/GenBank/DDBJ databases">
        <title>Sphingomonas sp., a new species isolated from pork steak.</title>
        <authorList>
            <person name="Heidler von Heilborn D."/>
        </authorList>
    </citation>
    <scope>NUCLEOTIDE SEQUENCE [LARGE SCALE GENOMIC DNA]</scope>
    <source>
        <strain evidence="3">S8-3T</strain>
    </source>
</reference>
<accession>A0A7H0LH95</accession>
<evidence type="ECO:0000259" key="1">
    <source>
        <dbReference type="Pfam" id="PF10988"/>
    </source>
</evidence>
<dbReference type="EMBL" id="CP061038">
    <property type="protein sequence ID" value="QNQ09048.1"/>
    <property type="molecule type" value="Genomic_DNA"/>
</dbReference>
<dbReference type="InterPro" id="IPR021255">
    <property type="entry name" value="DUF2807"/>
</dbReference>
<name>A0A7H0LH95_9SPHN</name>
<dbReference type="KEGG" id="spap:H3Z74_20535"/>
<dbReference type="Pfam" id="PF10988">
    <property type="entry name" value="DUF2807"/>
    <property type="match status" value="1"/>
</dbReference>
<keyword evidence="3" id="KW-1185">Reference proteome</keyword>
<feature type="domain" description="Putative auto-transporter adhesin head GIN" evidence="1">
    <location>
        <begin position="44"/>
        <end position="223"/>
    </location>
</feature>
<sequence>MRLFATIAVLPLAACSFGSESADAKQGLPGSGSGTTRTFAAAGFDQVDLRGSDDIDIRVGTGFSVRAEGPSKELDKLKIEKIGNTLKVGRINSAGFNWGDDQKGVKIFVTMPRIAGAGIAGSGDMTIDRIDGQNFAGETAGSGNMTIAALNVQTGKFSIAGSGDMSVAGTAKQLSMKIAGSGDIDAGGVKAEGASVSIAGSGSATAEVNGPADVSVVGSGDVDLGKGAKCTTSKMGSGEVHCG</sequence>
<organism evidence="2 3">
    <name type="scientific">Sphingomonas alpina</name>
    <dbReference type="NCBI Taxonomy" id="653931"/>
    <lineage>
        <taxon>Bacteria</taxon>
        <taxon>Pseudomonadati</taxon>
        <taxon>Pseudomonadota</taxon>
        <taxon>Alphaproteobacteria</taxon>
        <taxon>Sphingomonadales</taxon>
        <taxon>Sphingomonadaceae</taxon>
        <taxon>Sphingomonas</taxon>
    </lineage>
</organism>
<dbReference type="Gene3D" id="2.160.20.120">
    <property type="match status" value="1"/>
</dbReference>
<proteinExistence type="predicted"/>
<dbReference type="Proteomes" id="UP000516148">
    <property type="component" value="Chromosome"/>
</dbReference>
<evidence type="ECO:0000313" key="2">
    <source>
        <dbReference type="EMBL" id="QNQ09048.1"/>
    </source>
</evidence>
<protein>
    <submittedName>
        <fullName evidence="2">DUF2807 domain-containing protein</fullName>
    </submittedName>
</protein>
<dbReference type="PANTHER" id="PTHR39200">
    <property type="entry name" value="HYPOTHETICAL EXPORTED PROTEIN"/>
    <property type="match status" value="1"/>
</dbReference>
<dbReference type="RefSeq" id="WP_187761372.1">
    <property type="nucleotide sequence ID" value="NZ_CP061038.1"/>
</dbReference>
<dbReference type="AlphaFoldDB" id="A0A7H0LH95"/>
<gene>
    <name evidence="2" type="ORF">H3Z74_20535</name>
</gene>
<evidence type="ECO:0000313" key="3">
    <source>
        <dbReference type="Proteomes" id="UP000516148"/>
    </source>
</evidence>